<dbReference type="Gene3D" id="2.60.40.10">
    <property type="entry name" value="Immunoglobulins"/>
    <property type="match status" value="1"/>
</dbReference>
<evidence type="ECO:0000259" key="5">
    <source>
        <dbReference type="SMART" id="SM01217"/>
    </source>
</evidence>
<feature type="domain" description="Fibronectin type III-like" evidence="5">
    <location>
        <begin position="678"/>
        <end position="747"/>
    </location>
</feature>
<dbReference type="PANTHER" id="PTHR30620">
    <property type="entry name" value="PERIPLASMIC BETA-GLUCOSIDASE-RELATED"/>
    <property type="match status" value="1"/>
</dbReference>
<dbReference type="Pfam" id="PF00933">
    <property type="entry name" value="Glyco_hydro_3"/>
    <property type="match status" value="1"/>
</dbReference>
<dbReference type="SUPFAM" id="SSF52279">
    <property type="entry name" value="Beta-D-glucan exohydrolase, C-terminal domain"/>
    <property type="match status" value="1"/>
</dbReference>
<dbReference type="InterPro" id="IPR036962">
    <property type="entry name" value="Glyco_hydro_3_N_sf"/>
</dbReference>
<dbReference type="Pfam" id="PF01915">
    <property type="entry name" value="Glyco_hydro_3_C"/>
    <property type="match status" value="1"/>
</dbReference>
<dbReference type="SUPFAM" id="SSF51445">
    <property type="entry name" value="(Trans)glycosidases"/>
    <property type="match status" value="1"/>
</dbReference>
<dbReference type="PANTHER" id="PTHR30620:SF123">
    <property type="entry name" value="BETA-XYLOSIDASE"/>
    <property type="match status" value="1"/>
</dbReference>
<dbReference type="Gene3D" id="3.40.50.1700">
    <property type="entry name" value="Glycoside hydrolase family 3 C-terminal domain"/>
    <property type="match status" value="1"/>
</dbReference>
<keyword evidence="7" id="KW-1185">Reference proteome</keyword>
<dbReference type="EMBL" id="WBMT01000025">
    <property type="protein sequence ID" value="KAB2341604.1"/>
    <property type="molecule type" value="Genomic_DNA"/>
</dbReference>
<dbReference type="AlphaFoldDB" id="A0A6H9Y9A7"/>
<evidence type="ECO:0000256" key="4">
    <source>
        <dbReference type="ARBA" id="ARBA00074219"/>
    </source>
</evidence>
<sequence length="785" mass="83447">MKQYAYRDSSLSIDERVRDLLGRMTLEEKAAQTAAPFGAVVDVHTPPETGWGCAAAALSTLGLPPRETARRANELQRKHVEDTRLGVPVLLAEEALVGLKVRDATSFPAAIAQAATWEPELIEAMARTIGAQMARLGVRQALSPLADVARDPRWGRVEETYGEEPYLVGAMATAFVRGLQNSVEDVPLIATLKHFLGYSASDGGRNTEPVQLGHNELREVHATPFERAIREGGARGVMPAYSAIDRVPVSGSKAYLARLLRGELGFDGLVISDLAAVGQLHTKHGTAGDSRQALAQALRAGVDLDLDNTVSSDLIVEAVRSGVLAEADLDRAVSSVLRAKFEIGLFERPYVDLDAVPETLDSTEERELARTITEKAVVLLKNDPVGGTPVLPLSDAPRTIAVIGPNADRPMGQLSSYSYQVLDSITKRFALAADPQARMEDPSQTAPDDAHLLVDSVPVVTFLEGIRLRAGDDSTVLYERGCPVAAEDRSGFAAAVKAASAADVAVLVVGDQAGINSSGTVGEGLDSTECALPGVQRELVEAVVATGTPTVVVLSHGRPYVLGWMAQSVPAILTSFFGGEEAGSAVASVLFGDVNPAGRLPIALLESVGAAPVPYWRTLQPGAYVAGSTAAVFPFGHGLSYTSFEYRDLAVASPQLPTDGLVRLSFTVTNTGERAGDEVVQVYGHDAIGRTVRPERTLVAFRRLRLEPGAAARVAVEIPTSLFALWDAEDGWVVEPGEIRFYIGASSADVRLRTSVTLTGADYLPRVDRAFASRTIVEDVDQVAP</sequence>
<keyword evidence="2" id="KW-0378">Hydrolase</keyword>
<name>A0A6H9Y9A7_9ACTN</name>
<evidence type="ECO:0000313" key="7">
    <source>
        <dbReference type="Proteomes" id="UP000468735"/>
    </source>
</evidence>
<protein>
    <recommendedName>
        <fullName evidence="4">Exo-alpha-(1-&gt;6)-L-arabinopyranosidase</fullName>
    </recommendedName>
</protein>
<dbReference type="InterPro" id="IPR036881">
    <property type="entry name" value="Glyco_hydro_3_C_sf"/>
</dbReference>
<comment type="similarity">
    <text evidence="1">Belongs to the glycosyl hydrolase 3 family.</text>
</comment>
<dbReference type="InterPro" id="IPR051915">
    <property type="entry name" value="Cellulose_Degrad_GH3"/>
</dbReference>
<reference evidence="6 7" key="1">
    <citation type="submission" date="2019-09" db="EMBL/GenBank/DDBJ databases">
        <title>Actinomadura physcomitrii sp. nov., a novel actinomycete isolated from moss [Physcomitrium sphaericum (Ludw) Fuernr].</title>
        <authorList>
            <person name="Zhuang X."/>
            <person name="Liu C."/>
        </authorList>
    </citation>
    <scope>NUCLEOTIDE SEQUENCE [LARGE SCALE GENOMIC DNA]</scope>
    <source>
        <strain evidence="6 7">HMC1</strain>
    </source>
</reference>
<dbReference type="Gene3D" id="3.20.20.300">
    <property type="entry name" value="Glycoside hydrolase, family 3, N-terminal domain"/>
    <property type="match status" value="1"/>
</dbReference>
<evidence type="ECO:0000313" key="6">
    <source>
        <dbReference type="EMBL" id="KAB2341604.1"/>
    </source>
</evidence>
<dbReference type="GO" id="GO:0008422">
    <property type="term" value="F:beta-glucosidase activity"/>
    <property type="evidence" value="ECO:0007669"/>
    <property type="project" value="UniProtKB-ARBA"/>
</dbReference>
<gene>
    <name evidence="6" type="ORF">F8566_41470</name>
</gene>
<dbReference type="Proteomes" id="UP000468735">
    <property type="component" value="Unassembled WGS sequence"/>
</dbReference>
<dbReference type="SMART" id="SM01217">
    <property type="entry name" value="Fn3_like"/>
    <property type="match status" value="1"/>
</dbReference>
<evidence type="ECO:0000256" key="2">
    <source>
        <dbReference type="ARBA" id="ARBA00022801"/>
    </source>
</evidence>
<dbReference type="FunFam" id="2.60.40.10:FF:000495">
    <property type="entry name" value="Periplasmic beta-glucosidase"/>
    <property type="match status" value="1"/>
</dbReference>
<dbReference type="InterPro" id="IPR026891">
    <property type="entry name" value="Fn3-like"/>
</dbReference>
<dbReference type="InterPro" id="IPR001764">
    <property type="entry name" value="Glyco_hydro_3_N"/>
</dbReference>
<proteinExistence type="inferred from homology"/>
<dbReference type="OrthoDB" id="3187421at2"/>
<dbReference type="InterPro" id="IPR002772">
    <property type="entry name" value="Glyco_hydro_3_C"/>
</dbReference>
<dbReference type="PRINTS" id="PR00133">
    <property type="entry name" value="GLHYDRLASE3"/>
</dbReference>
<accession>A0A6H9Y9A7</accession>
<comment type="function">
    <text evidence="3">Catalyzes the hydrolysis of a non-reducing terminal alpha-L-arabinopyranosidic linkage in ginsenoside Rb2 (alpha-L-arabinopyranosyl-(1-&gt;6)-alpha-D-glucopyranosyl) to release alpha-D-glucopyranosyl (Rd). It is not able to hydrolyze alpha-L-arabinofuranosyl-(1-&gt;6)-alpha-D-glucopyranosyl (Rc).</text>
</comment>
<evidence type="ECO:0000256" key="3">
    <source>
        <dbReference type="ARBA" id="ARBA00058905"/>
    </source>
</evidence>
<dbReference type="InterPro" id="IPR017853">
    <property type="entry name" value="GH"/>
</dbReference>
<dbReference type="InterPro" id="IPR013783">
    <property type="entry name" value="Ig-like_fold"/>
</dbReference>
<dbReference type="Pfam" id="PF14310">
    <property type="entry name" value="Fn3-like"/>
    <property type="match status" value="1"/>
</dbReference>
<dbReference type="GO" id="GO:0009251">
    <property type="term" value="P:glucan catabolic process"/>
    <property type="evidence" value="ECO:0007669"/>
    <property type="project" value="TreeGrafter"/>
</dbReference>
<comment type="caution">
    <text evidence="6">The sequence shown here is derived from an EMBL/GenBank/DDBJ whole genome shotgun (WGS) entry which is preliminary data.</text>
</comment>
<organism evidence="6 7">
    <name type="scientific">Actinomadura rudentiformis</name>
    <dbReference type="NCBI Taxonomy" id="359158"/>
    <lineage>
        <taxon>Bacteria</taxon>
        <taxon>Bacillati</taxon>
        <taxon>Actinomycetota</taxon>
        <taxon>Actinomycetes</taxon>
        <taxon>Streptosporangiales</taxon>
        <taxon>Thermomonosporaceae</taxon>
        <taxon>Actinomadura</taxon>
    </lineage>
</organism>
<evidence type="ECO:0000256" key="1">
    <source>
        <dbReference type="ARBA" id="ARBA00005336"/>
    </source>
</evidence>